<dbReference type="GO" id="GO:0016705">
    <property type="term" value="F:oxidoreductase activity, acting on paired donors, with incorporation or reduction of molecular oxygen"/>
    <property type="evidence" value="ECO:0007669"/>
    <property type="project" value="InterPro"/>
</dbReference>
<dbReference type="InterPro" id="IPR036396">
    <property type="entry name" value="Cyt_P450_sf"/>
</dbReference>
<evidence type="ECO:0000256" key="5">
    <source>
        <dbReference type="ARBA" id="ARBA00023004"/>
    </source>
</evidence>
<keyword evidence="10" id="KW-1185">Reference proteome</keyword>
<protein>
    <submittedName>
        <fullName evidence="9">Cytochrome P450</fullName>
    </submittedName>
</protein>
<dbReference type="InterPro" id="IPR002401">
    <property type="entry name" value="Cyt_P450_E_grp-I"/>
</dbReference>
<name>A0A840TYT6_9BACT</name>
<keyword evidence="6 8" id="KW-0503">Monooxygenase</keyword>
<keyword evidence="5 7" id="KW-0408">Iron</keyword>
<dbReference type="PROSITE" id="PS00086">
    <property type="entry name" value="CYTOCHROME_P450"/>
    <property type="match status" value="1"/>
</dbReference>
<dbReference type="EMBL" id="JACHGF010000005">
    <property type="protein sequence ID" value="MBB5285358.1"/>
    <property type="molecule type" value="Genomic_DNA"/>
</dbReference>
<evidence type="ECO:0000256" key="2">
    <source>
        <dbReference type="ARBA" id="ARBA00022617"/>
    </source>
</evidence>
<dbReference type="GO" id="GO:0005506">
    <property type="term" value="F:iron ion binding"/>
    <property type="evidence" value="ECO:0007669"/>
    <property type="project" value="InterPro"/>
</dbReference>
<dbReference type="AlphaFoldDB" id="A0A840TYT6"/>
<evidence type="ECO:0000256" key="3">
    <source>
        <dbReference type="ARBA" id="ARBA00022723"/>
    </source>
</evidence>
<feature type="binding site" description="axial binding residue" evidence="7">
    <location>
        <position position="406"/>
    </location>
    <ligand>
        <name>heme</name>
        <dbReference type="ChEBI" id="CHEBI:30413"/>
    </ligand>
    <ligandPart>
        <name>Fe</name>
        <dbReference type="ChEBI" id="CHEBI:18248"/>
    </ligandPart>
</feature>
<accession>A0A840TYT6</accession>
<dbReference type="Proteomes" id="UP000557307">
    <property type="component" value="Unassembled WGS sequence"/>
</dbReference>
<evidence type="ECO:0000256" key="7">
    <source>
        <dbReference type="PIRSR" id="PIRSR602401-1"/>
    </source>
</evidence>
<dbReference type="PANTHER" id="PTHR24291">
    <property type="entry name" value="CYTOCHROME P450 FAMILY 4"/>
    <property type="match status" value="1"/>
</dbReference>
<dbReference type="GO" id="GO:0020037">
    <property type="term" value="F:heme binding"/>
    <property type="evidence" value="ECO:0007669"/>
    <property type="project" value="InterPro"/>
</dbReference>
<comment type="similarity">
    <text evidence="1 8">Belongs to the cytochrome P450 family.</text>
</comment>
<dbReference type="InterPro" id="IPR001128">
    <property type="entry name" value="Cyt_P450"/>
</dbReference>
<keyword evidence="3 7" id="KW-0479">Metal-binding</keyword>
<evidence type="ECO:0000313" key="9">
    <source>
        <dbReference type="EMBL" id="MBB5285358.1"/>
    </source>
</evidence>
<reference evidence="9 10" key="1">
    <citation type="submission" date="2020-08" db="EMBL/GenBank/DDBJ databases">
        <title>Genomic Encyclopedia of Type Strains, Phase IV (KMG-IV): sequencing the most valuable type-strain genomes for metagenomic binning, comparative biology and taxonomic classification.</title>
        <authorList>
            <person name="Goeker M."/>
        </authorList>
    </citation>
    <scope>NUCLEOTIDE SEQUENCE [LARGE SCALE GENOMIC DNA]</scope>
    <source>
        <strain evidence="9 10">DSM 105074</strain>
    </source>
</reference>
<dbReference type="CDD" id="cd20620">
    <property type="entry name" value="CYP132-like"/>
    <property type="match status" value="1"/>
</dbReference>
<comment type="cofactor">
    <cofactor evidence="7">
        <name>heme</name>
        <dbReference type="ChEBI" id="CHEBI:30413"/>
    </cofactor>
</comment>
<dbReference type="InterPro" id="IPR050196">
    <property type="entry name" value="Cytochrome_P450_Monoox"/>
</dbReference>
<dbReference type="GO" id="GO:0004497">
    <property type="term" value="F:monooxygenase activity"/>
    <property type="evidence" value="ECO:0007669"/>
    <property type="project" value="UniProtKB-KW"/>
</dbReference>
<evidence type="ECO:0000256" key="6">
    <source>
        <dbReference type="ARBA" id="ARBA00023033"/>
    </source>
</evidence>
<dbReference type="RefSeq" id="WP_184175424.1">
    <property type="nucleotide sequence ID" value="NZ_JACHGF010000005.1"/>
</dbReference>
<sequence length="462" mass="52746">MSSPPTSFRRLPAHPGLPLVGNTWQFVKDPLGFLRQLQARYERAVRVSLVGRDITVLFTAEDSRQVLQENNRNYQKSEAYRVLAIFLGNGLLTSEGDFWRRQRKLAQPAFYKQRLALMADMMAQQTQQLLSDWQTHDPAQPRNISADMLGLTLNIVTRALFSTDVGERVAGISAALDDIMHYADHALKSFVQVPLKYPTPRNVRFRKAVAKVEAIIYDIIQNRRQQKIKYPELRYDDLLDMLMDARDEETGESMSDQQLRDEVTTIFMAGHETTANALSWALYLLAQHPDVAARVRSEAHEVLGEAGVPTFDSARRLTYTLQVVQEAMRLYPPAWIVGRRALEVDYFGEYEQPKDGIVLVSPYLLHRNQNYWDRPDVFDPERFSEAASKARPSYAYLPFGGGPRLCIGNNFALLEMQIVLALLVRAFDFQLLTSGHHVAPEPMVTIRPQGGLRLRIRTSFKH</sequence>
<comment type="caution">
    <text evidence="9">The sequence shown here is derived from an EMBL/GenBank/DDBJ whole genome shotgun (WGS) entry which is preliminary data.</text>
</comment>
<proteinExistence type="inferred from homology"/>
<dbReference type="PRINTS" id="PR00385">
    <property type="entry name" value="P450"/>
</dbReference>
<keyword evidence="4 8" id="KW-0560">Oxidoreductase</keyword>
<keyword evidence="2 7" id="KW-0349">Heme</keyword>
<evidence type="ECO:0000256" key="1">
    <source>
        <dbReference type="ARBA" id="ARBA00010617"/>
    </source>
</evidence>
<dbReference type="PRINTS" id="PR00463">
    <property type="entry name" value="EP450I"/>
</dbReference>
<dbReference type="Gene3D" id="1.10.630.10">
    <property type="entry name" value="Cytochrome P450"/>
    <property type="match status" value="1"/>
</dbReference>
<dbReference type="Pfam" id="PF00067">
    <property type="entry name" value="p450"/>
    <property type="match status" value="1"/>
</dbReference>
<gene>
    <name evidence="9" type="ORF">HNQ92_003515</name>
</gene>
<dbReference type="InterPro" id="IPR017972">
    <property type="entry name" value="Cyt_P450_CS"/>
</dbReference>
<dbReference type="PANTHER" id="PTHR24291:SF50">
    <property type="entry name" value="BIFUNCTIONAL ALBAFLAVENONE MONOOXYGENASE_TERPENE SYNTHASE"/>
    <property type="match status" value="1"/>
</dbReference>
<dbReference type="SUPFAM" id="SSF48264">
    <property type="entry name" value="Cytochrome P450"/>
    <property type="match status" value="1"/>
</dbReference>
<evidence type="ECO:0000256" key="4">
    <source>
        <dbReference type="ARBA" id="ARBA00023002"/>
    </source>
</evidence>
<evidence type="ECO:0000256" key="8">
    <source>
        <dbReference type="RuleBase" id="RU000461"/>
    </source>
</evidence>
<organism evidence="9 10">
    <name type="scientific">Rhabdobacter roseus</name>
    <dbReference type="NCBI Taxonomy" id="1655419"/>
    <lineage>
        <taxon>Bacteria</taxon>
        <taxon>Pseudomonadati</taxon>
        <taxon>Bacteroidota</taxon>
        <taxon>Cytophagia</taxon>
        <taxon>Cytophagales</taxon>
        <taxon>Cytophagaceae</taxon>
        <taxon>Rhabdobacter</taxon>
    </lineage>
</organism>
<evidence type="ECO:0000313" key="10">
    <source>
        <dbReference type="Proteomes" id="UP000557307"/>
    </source>
</evidence>